<sequence>MADISALSKISERMRIHRRLVNSTDTSTSDLLAFSKEVSSATKESTDCVKDVANYATRINEDLAKLRQLIKDFTIQIGDKMKALAEAGLFKDISDPPYSGGVGSGNYLAEHRFSSDRFDKQRAENLVLLQKIAEQQQALQRVLCETEGLITKVEETGFFTLGDFDNINGHLNQWIKGLETAEEREERKRQEEERKQKDEEEKKKKAEEQAKRKAEEQRRKDEEEKRRKEEEERRKEEQRKKDEEARARRNPEKWPTYIYDRQKHHNLFLHGICCAVSAITGGQGLEKDDIVCAALDSHIDLERYPKNKDEVLISSLIQIKPTKGKEIKLELPMKVYIPIASSSMDNRETVVKVSMNDQKWRFVDAKEEKPRGIKDRDALFVLIEINNFQSLEVIVVSRPKRENMKVKAAGGSFEPTIDKNVRIIVPSGCFMNDTGVHFKVDKDLANRAKAEKQFENIKIATSLHGIEFDDENLQNIEMEIYPDLHKIKNVSTHQKVIEKCRNKLVTDMSVIHIATRLHKDGKIQDECLEDIKSKKTEGMKARRLLEEFKNCDADQFTAITEALEKENQGHLAKLLKKTMEDIKNEEANTGSDFVGESDNMELQMVTSSQHGDWTVMKKESLKDFPDGVVISLPAKGGTFDIMGLIVPKGMDNKAISRIADLLYRQSYQFDAKLIVRQSDTDPSHCLVRCVENDKSIDAADTMKKQGFQKGPPDSPVFGICDGEEIIIKLEGNLTLDADYKVVRLKYYNLNPESASASFKIDVHNKKAQSEAKAFSGELRYNVGGVDQGPPRCGSVVLSIPKDEELHRFAPLTLDVPVKVAAKYLAYQLPIRPTPNLDDFYLSLVDNSRSKYRSIKTRADKEAETGTAREICEVFIKNWASQRPKNENKVQTISDRLYSFSTEFAKEFDMFMKPFSMTNGILSNNGIEELSKHIHDKWEAVAQNLGIDRDDVEAIKIDFKDDDKRAVRMLDKWRISDSAIKKGPIIMSHLSDCLKKSKCSQSALKLVMAKT</sequence>
<dbReference type="Pfam" id="PF00531">
    <property type="entry name" value="Death"/>
    <property type="match status" value="1"/>
</dbReference>
<protein>
    <recommendedName>
        <fullName evidence="6">Death domain-containing protein</fullName>
    </recommendedName>
</protein>
<proteinExistence type="predicted"/>
<accession>A0A8W8NEV0</accession>
<evidence type="ECO:0000313" key="4">
    <source>
        <dbReference type="EnsemblMetazoa" id="G5009.5:cds"/>
    </source>
</evidence>
<dbReference type="PROSITE" id="PS50209">
    <property type="entry name" value="CARD"/>
    <property type="match status" value="1"/>
</dbReference>
<dbReference type="InterPro" id="IPR001315">
    <property type="entry name" value="CARD"/>
</dbReference>
<feature type="domain" description="CARD" evidence="3">
    <location>
        <begin position="489"/>
        <end position="578"/>
    </location>
</feature>
<evidence type="ECO:0000259" key="2">
    <source>
        <dbReference type="PROSITE" id="PS50017"/>
    </source>
</evidence>
<dbReference type="Gene3D" id="1.10.533.10">
    <property type="entry name" value="Death Domain, Fas"/>
    <property type="match status" value="2"/>
</dbReference>
<evidence type="ECO:0000259" key="3">
    <source>
        <dbReference type="PROSITE" id="PS50209"/>
    </source>
</evidence>
<dbReference type="OrthoDB" id="6085938at2759"/>
<dbReference type="CDD" id="cd01671">
    <property type="entry name" value="CARD"/>
    <property type="match status" value="1"/>
</dbReference>
<evidence type="ECO:0000313" key="5">
    <source>
        <dbReference type="Proteomes" id="UP000005408"/>
    </source>
</evidence>
<dbReference type="OMA" id="KENQGHL"/>
<dbReference type="GO" id="GO:0042981">
    <property type="term" value="P:regulation of apoptotic process"/>
    <property type="evidence" value="ECO:0007669"/>
    <property type="project" value="InterPro"/>
</dbReference>
<dbReference type="GO" id="GO:0007165">
    <property type="term" value="P:signal transduction"/>
    <property type="evidence" value="ECO:0007669"/>
    <property type="project" value="InterPro"/>
</dbReference>
<evidence type="ECO:0000256" key="1">
    <source>
        <dbReference type="SAM" id="MobiDB-lite"/>
    </source>
</evidence>
<dbReference type="InterPro" id="IPR011029">
    <property type="entry name" value="DEATH-like_dom_sf"/>
</dbReference>
<reference evidence="4" key="1">
    <citation type="submission" date="2022-08" db="UniProtKB">
        <authorList>
            <consortium name="EnsemblMetazoa"/>
        </authorList>
    </citation>
    <scope>IDENTIFICATION</scope>
    <source>
        <strain evidence="4">05x7-T-G4-1.051#20</strain>
    </source>
</reference>
<keyword evidence="5" id="KW-1185">Reference proteome</keyword>
<feature type="domain" description="Death" evidence="2">
    <location>
        <begin position="929"/>
        <end position="995"/>
    </location>
</feature>
<feature type="region of interest" description="Disordered" evidence="1">
    <location>
        <begin position="185"/>
        <end position="249"/>
    </location>
</feature>
<organism evidence="4 5">
    <name type="scientific">Magallana gigas</name>
    <name type="common">Pacific oyster</name>
    <name type="synonym">Crassostrea gigas</name>
    <dbReference type="NCBI Taxonomy" id="29159"/>
    <lineage>
        <taxon>Eukaryota</taxon>
        <taxon>Metazoa</taxon>
        <taxon>Spiralia</taxon>
        <taxon>Lophotrochozoa</taxon>
        <taxon>Mollusca</taxon>
        <taxon>Bivalvia</taxon>
        <taxon>Autobranchia</taxon>
        <taxon>Pteriomorphia</taxon>
        <taxon>Ostreida</taxon>
        <taxon>Ostreoidea</taxon>
        <taxon>Ostreidae</taxon>
        <taxon>Magallana</taxon>
    </lineage>
</organism>
<dbReference type="AlphaFoldDB" id="A0A8W8NEV0"/>
<dbReference type="InterPro" id="IPR000488">
    <property type="entry name" value="Death_dom"/>
</dbReference>
<name>A0A8W8NEV0_MAGGI</name>
<dbReference type="EnsemblMetazoa" id="G5009.5">
    <property type="protein sequence ID" value="G5009.5:cds"/>
    <property type="gene ID" value="G5009"/>
</dbReference>
<dbReference type="Proteomes" id="UP000005408">
    <property type="component" value="Unassembled WGS sequence"/>
</dbReference>
<dbReference type="Gene3D" id="2.60.220.30">
    <property type="match status" value="1"/>
</dbReference>
<dbReference type="PROSITE" id="PS50017">
    <property type="entry name" value="DEATH_DOMAIN"/>
    <property type="match status" value="1"/>
</dbReference>
<evidence type="ECO:0008006" key="6">
    <source>
        <dbReference type="Google" id="ProtNLM"/>
    </source>
</evidence>
<dbReference type="CDD" id="cd01670">
    <property type="entry name" value="Death"/>
    <property type="match status" value="1"/>
</dbReference>
<dbReference type="SUPFAM" id="SSF47986">
    <property type="entry name" value="DEATH domain"/>
    <property type="match status" value="2"/>
</dbReference>